<keyword evidence="6" id="KW-1185">Reference proteome</keyword>
<dbReference type="EMBL" id="JBBWWR010000009">
    <property type="protein sequence ID" value="KAK8961523.1"/>
    <property type="molecule type" value="Genomic_DNA"/>
</dbReference>
<dbReference type="PANTHER" id="PTHR36527:SF3">
    <property type="entry name" value="OS01G0282866 PROTEIN"/>
    <property type="match status" value="1"/>
</dbReference>
<evidence type="ECO:0000313" key="6">
    <source>
        <dbReference type="Proteomes" id="UP001412067"/>
    </source>
</evidence>
<dbReference type="InterPro" id="IPR023123">
    <property type="entry name" value="Tubulin_C"/>
</dbReference>
<comment type="similarity">
    <text evidence="1">Belongs to the tubulin family.</text>
</comment>
<gene>
    <name evidence="5" type="ORF">KSP40_PGU020653</name>
</gene>
<reference evidence="5 6" key="1">
    <citation type="journal article" date="2022" name="Nat. Plants">
        <title>Genomes of leafy and leafless Platanthera orchids illuminate the evolution of mycoheterotrophy.</title>
        <authorList>
            <person name="Li M.H."/>
            <person name="Liu K.W."/>
            <person name="Li Z."/>
            <person name="Lu H.C."/>
            <person name="Ye Q.L."/>
            <person name="Zhang D."/>
            <person name="Wang J.Y."/>
            <person name="Li Y.F."/>
            <person name="Zhong Z.M."/>
            <person name="Liu X."/>
            <person name="Yu X."/>
            <person name="Liu D.K."/>
            <person name="Tu X.D."/>
            <person name="Liu B."/>
            <person name="Hao Y."/>
            <person name="Liao X.Y."/>
            <person name="Jiang Y.T."/>
            <person name="Sun W.H."/>
            <person name="Chen J."/>
            <person name="Chen Y.Q."/>
            <person name="Ai Y."/>
            <person name="Zhai J.W."/>
            <person name="Wu S.S."/>
            <person name="Zhou Z."/>
            <person name="Hsiao Y.Y."/>
            <person name="Wu W.L."/>
            <person name="Chen Y.Y."/>
            <person name="Lin Y.F."/>
            <person name="Hsu J.L."/>
            <person name="Li C.Y."/>
            <person name="Wang Z.W."/>
            <person name="Zhao X."/>
            <person name="Zhong W.Y."/>
            <person name="Ma X.K."/>
            <person name="Ma L."/>
            <person name="Huang J."/>
            <person name="Chen G.Z."/>
            <person name="Huang M.Z."/>
            <person name="Huang L."/>
            <person name="Peng D.H."/>
            <person name="Luo Y.B."/>
            <person name="Zou S.Q."/>
            <person name="Chen S.P."/>
            <person name="Lan S."/>
            <person name="Tsai W.C."/>
            <person name="Van de Peer Y."/>
            <person name="Liu Z.J."/>
        </authorList>
    </citation>
    <scope>NUCLEOTIDE SEQUENCE [LARGE SCALE GENOMIC DNA]</scope>
    <source>
        <strain evidence="5">Lor288</strain>
    </source>
</reference>
<keyword evidence="4" id="KW-0342">GTP-binding</keyword>
<keyword evidence="3" id="KW-0547">Nucleotide-binding</keyword>
<keyword evidence="2" id="KW-0493">Microtubule</keyword>
<accession>A0ABR2MEX3</accession>
<comment type="caution">
    <text evidence="5">The sequence shown here is derived from an EMBL/GenBank/DDBJ whole genome shotgun (WGS) entry which is preliminary data.</text>
</comment>
<sequence length="69" mass="8434">MIFRRKAFLDWYTREGIDEMEFIEAMSNMNSLASERQQYQHAKAEDKREDINFSQHCSVTLYVRLRLER</sequence>
<proteinExistence type="inferred from homology"/>
<organism evidence="5 6">
    <name type="scientific">Platanthera guangdongensis</name>
    <dbReference type="NCBI Taxonomy" id="2320717"/>
    <lineage>
        <taxon>Eukaryota</taxon>
        <taxon>Viridiplantae</taxon>
        <taxon>Streptophyta</taxon>
        <taxon>Embryophyta</taxon>
        <taxon>Tracheophyta</taxon>
        <taxon>Spermatophyta</taxon>
        <taxon>Magnoliopsida</taxon>
        <taxon>Liliopsida</taxon>
        <taxon>Asparagales</taxon>
        <taxon>Orchidaceae</taxon>
        <taxon>Orchidoideae</taxon>
        <taxon>Orchideae</taxon>
        <taxon>Orchidinae</taxon>
        <taxon>Platanthera</taxon>
    </lineage>
</organism>
<evidence type="ECO:0000256" key="1">
    <source>
        <dbReference type="ARBA" id="ARBA00009636"/>
    </source>
</evidence>
<name>A0ABR2MEX3_9ASPA</name>
<dbReference type="PANTHER" id="PTHR36527">
    <property type="entry name" value="OS01G0282866 PROTEIN"/>
    <property type="match status" value="1"/>
</dbReference>
<dbReference type="SUPFAM" id="SSF55307">
    <property type="entry name" value="Tubulin C-terminal domain-like"/>
    <property type="match status" value="1"/>
</dbReference>
<evidence type="ECO:0000256" key="4">
    <source>
        <dbReference type="ARBA" id="ARBA00023134"/>
    </source>
</evidence>
<dbReference type="InterPro" id="IPR008280">
    <property type="entry name" value="Tub_FtsZ_C"/>
</dbReference>
<protein>
    <submittedName>
        <fullName evidence="5">Uncharacterized protein</fullName>
    </submittedName>
</protein>
<evidence type="ECO:0000256" key="3">
    <source>
        <dbReference type="ARBA" id="ARBA00022741"/>
    </source>
</evidence>
<evidence type="ECO:0000256" key="2">
    <source>
        <dbReference type="ARBA" id="ARBA00022701"/>
    </source>
</evidence>
<dbReference type="Proteomes" id="UP001412067">
    <property type="component" value="Unassembled WGS sequence"/>
</dbReference>
<dbReference type="Gene3D" id="1.10.287.600">
    <property type="entry name" value="Helix hairpin bin"/>
    <property type="match status" value="1"/>
</dbReference>
<evidence type="ECO:0000313" key="5">
    <source>
        <dbReference type="EMBL" id="KAK8961523.1"/>
    </source>
</evidence>